<dbReference type="InterPro" id="IPR011626">
    <property type="entry name" value="Alpha-macroglobulin_TED"/>
</dbReference>
<keyword evidence="3" id="KW-0472">Membrane</keyword>
<evidence type="ECO:0000259" key="4">
    <source>
        <dbReference type="SMART" id="SM01360"/>
    </source>
</evidence>
<evidence type="ECO:0000256" key="2">
    <source>
        <dbReference type="ARBA" id="ARBA00022966"/>
    </source>
</evidence>
<dbReference type="Pfam" id="PF07715">
    <property type="entry name" value="Plug"/>
    <property type="match status" value="1"/>
</dbReference>
<keyword evidence="2" id="KW-0882">Thioester bond</keyword>
<dbReference type="InterPro" id="IPR008930">
    <property type="entry name" value="Terpenoid_cyclase/PrenylTrfase"/>
</dbReference>
<dbReference type="PANTHER" id="PTHR11412">
    <property type="entry name" value="MACROGLOBULIN / COMPLEMENT"/>
    <property type="match status" value="1"/>
</dbReference>
<dbReference type="PANTHER" id="PTHR11412:SF136">
    <property type="entry name" value="CD109 ANTIGEN"/>
    <property type="match status" value="1"/>
</dbReference>
<dbReference type="InterPro" id="IPR023997">
    <property type="entry name" value="TonB-dep_OMP_SusC/RagA_CS"/>
</dbReference>
<dbReference type="InterPro" id="IPR037066">
    <property type="entry name" value="Plug_dom_sf"/>
</dbReference>
<dbReference type="NCBIfam" id="TIGR04057">
    <property type="entry name" value="SusC_RagA_signa"/>
    <property type="match status" value="1"/>
</dbReference>
<keyword evidence="3" id="KW-0998">Cell outer membrane</keyword>
<comment type="subcellular location">
    <subcellularLocation>
        <location evidence="3">Cell outer membrane</location>
        <topology evidence="3">Multi-pass membrane protein</topology>
    </subcellularLocation>
</comment>
<dbReference type="InterPro" id="IPR001599">
    <property type="entry name" value="Macroglobln_a2"/>
</dbReference>
<proteinExistence type="inferred from homology"/>
<dbReference type="InterPro" id="IPR039426">
    <property type="entry name" value="TonB-dep_rcpt-like"/>
</dbReference>
<reference evidence="6" key="1">
    <citation type="journal article" date="2019" name="Int. J. Syst. Evol. Microbiol.">
        <title>The Global Catalogue of Microorganisms (GCM) 10K type strain sequencing project: providing services to taxonomists for standard genome sequencing and annotation.</title>
        <authorList>
            <consortium name="The Broad Institute Genomics Platform"/>
            <consortium name="The Broad Institute Genome Sequencing Center for Infectious Disease"/>
            <person name="Wu L."/>
            <person name="Ma J."/>
        </authorList>
    </citation>
    <scope>NUCLEOTIDE SEQUENCE [LARGE SCALE GENOMIC DNA]</scope>
    <source>
        <strain evidence="6">JCM 17106</strain>
    </source>
</reference>
<dbReference type="SUPFAM" id="SSF48239">
    <property type="entry name" value="Terpenoid cyclases/Protein prenyltransferases"/>
    <property type="match status" value="1"/>
</dbReference>
<dbReference type="SMART" id="SM01360">
    <property type="entry name" value="A2M"/>
    <property type="match status" value="1"/>
</dbReference>
<evidence type="ECO:0000313" key="6">
    <source>
        <dbReference type="Proteomes" id="UP001500459"/>
    </source>
</evidence>
<dbReference type="Proteomes" id="UP001500459">
    <property type="component" value="Unassembled WGS sequence"/>
</dbReference>
<evidence type="ECO:0000256" key="1">
    <source>
        <dbReference type="ARBA" id="ARBA00022729"/>
    </source>
</evidence>
<feature type="domain" description="Alpha-2-macroglobulin" evidence="4">
    <location>
        <begin position="830"/>
        <end position="920"/>
    </location>
</feature>
<dbReference type="SUPFAM" id="SSF56935">
    <property type="entry name" value="Porins"/>
    <property type="match status" value="1"/>
</dbReference>
<protein>
    <recommendedName>
        <fullName evidence="4">Alpha-2-macroglobulin domain-containing protein</fullName>
    </recommendedName>
</protein>
<comment type="caution">
    <text evidence="5">The sequence shown here is derived from an EMBL/GenBank/DDBJ whole genome shotgun (WGS) entry which is preliminary data.</text>
</comment>
<dbReference type="InterPro" id="IPR036595">
    <property type="entry name" value="A-macroglobulin_rcpt-bd_sf"/>
</dbReference>
<dbReference type="InterPro" id="IPR047565">
    <property type="entry name" value="Alpha-macroglob_thiol-ester_cl"/>
</dbReference>
<dbReference type="InterPro" id="IPR050473">
    <property type="entry name" value="A2M/Complement_sys"/>
</dbReference>
<dbReference type="Pfam" id="PF07678">
    <property type="entry name" value="TED_complement"/>
    <property type="match status" value="1"/>
</dbReference>
<dbReference type="CDD" id="cd02891">
    <property type="entry name" value="A2M_like"/>
    <property type="match status" value="1"/>
</dbReference>
<evidence type="ECO:0000256" key="3">
    <source>
        <dbReference type="PROSITE-ProRule" id="PRU01360"/>
    </source>
</evidence>
<dbReference type="SUPFAM" id="SSF49410">
    <property type="entry name" value="Alpha-macroglobulin receptor domain"/>
    <property type="match status" value="1"/>
</dbReference>
<keyword evidence="3" id="KW-1134">Transmembrane beta strand</keyword>
<sequence length="1511" mass="169664">MVTLIATSFSNPESSYTPIEKIYTQTDRPFYFPGETIWFKSYLTDTNNLPSTLSEFMYADLISPKGSVIKTLKLSIQQGASYGDFDIQENWIGGIYTLKMYTQWMRNFDENIFFTKKITVQKIVEPTLLLNLKFQKEGYGKSSKVIADFEVKNLKNNPLSNKEITFEVTVKGQKISSEQIKTDGEGKAKPSFILPATLATTDVVLNVLIPYRGSTESISRSVPVVLDTMDVQFFPESGKIIAGTTNTIAFKAINEFGKPADISGIITDDQGNFISDFVSYHDGMGGFTLNAIANTVYYAQIKEPFVSERKITLPTVYTKGVTFSTKTTTDATVIKLFSTLPSSLRLEISDASKILYTQKIEAHTKQVTIPSGDFPKGITKLTLYDKNNVIAAERLVFMNPEKKIHIEVSLDKEIYQTREKVKLTVKTTDMTNTPIPSNLSISIADNKLLSFADDKQDHIESYLFMSSELKGKIHKPVFYFDKNEPKASKALDYVMLTHGWRNYIHSDKINIDNATFKPEQKEIQIVKVIDKNGKPTAAHLYVFDDTGNQVLLLDPTENGIFKFKINKANSYTLVAFSEVHEKVQIIVDNANINYYPDLRRKREVETMVPDMPLRLMDIQRGIQQKVELKEIASIPLIGDNTELEETIVIGYGTTKKSALTGSISKIASNEIESFPKKNITSALQGRIAGLQITGDEEPSKDSKILIRGVGSISGDNQPLFIIDGVPVQETLGNVNPENIHLITVLKDASATAIYGYSGRNGVILITTKNGKSNFNNWNKKTLNSARFNNYDVVTYFRSATAPTTYYAREFYAPLYESKELPAERTDFRKTIYWNPIVQTDAQGTATLEFYNSDAITSFRITAEGIGWNGLVGRTTKDYSTKKLLNLDFKIPNYLTLHDTVVLPLTIRNESSKSIQTTLKLTLPESIKLVGTIDSIVNIKASSSVIKNIAVIPVSKDKKTIIQASATSEEYSDTLKKEATILSPYFPTEVSISGSHNQSFEFDINQVVHNTLTGEFNIYTDIIGDVMNGIESLLRHPSGCFEQVSSSTYPNILILKYLKETGKSNVEIESKALEFIKEGYKKLAAYETSEHGFEWYGNTPPHEALSAYGLLEFTEMKDVYEGVDQQMLQRTINWLLSRRNGKGGFNQNRGKYGFSAAPEVVNNAYIVYAISESGIDTDIQKEYDATYQEALQSNDTYRMALLALASYKLNKSKNATRLLDRIKQNIREYSFEKLPVAETITRSYGNAKSIETTAFTLLALMKEENSNEAIITQGIEYILSKRNGGRFGSTQSTSMALKALIAYTKNHKRKFIDSDNTVALMINGNTLERSLKINDSGKIIISDVAQYLKHGHQKVAVAFSNPEITFPYSFHIQWDSKVPDSSKECRLDLKTKIPNTTYKVGDNVSLTIEVTNITKEGVPMPTAIIGIPSGATPQPWQLKEFIEQEKVAYYEIFDNYLVFYWREFGPSETKTLRLDLKADIAGTYKAPASTVYLYYADEFKKWISGSTLRIEK</sequence>
<accession>A0ABP6UL93</accession>
<gene>
    <name evidence="5" type="ORF">GCM10022393_24870</name>
</gene>
<dbReference type="Gene3D" id="1.50.10.20">
    <property type="match status" value="1"/>
</dbReference>
<keyword evidence="1" id="KW-0732">Signal</keyword>
<dbReference type="Gene3D" id="2.60.40.1930">
    <property type="match status" value="1"/>
</dbReference>
<dbReference type="Pfam" id="PF00207">
    <property type="entry name" value="A2M"/>
    <property type="match status" value="1"/>
</dbReference>
<dbReference type="Gene3D" id="2.60.40.690">
    <property type="entry name" value="Alpha-macroglobulin, receptor-binding domain"/>
    <property type="match status" value="1"/>
</dbReference>
<dbReference type="PROSITE" id="PS52016">
    <property type="entry name" value="TONB_DEPENDENT_REC_3"/>
    <property type="match status" value="1"/>
</dbReference>
<keyword evidence="6" id="KW-1185">Reference proteome</keyword>
<keyword evidence="3" id="KW-0813">Transport</keyword>
<name>A0ABP6UL93_9FLAO</name>
<organism evidence="5 6">
    <name type="scientific">Aquimarina addita</name>
    <dbReference type="NCBI Taxonomy" id="870485"/>
    <lineage>
        <taxon>Bacteria</taxon>
        <taxon>Pseudomonadati</taxon>
        <taxon>Bacteroidota</taxon>
        <taxon>Flavobacteriia</taxon>
        <taxon>Flavobacteriales</taxon>
        <taxon>Flavobacteriaceae</taxon>
        <taxon>Aquimarina</taxon>
    </lineage>
</organism>
<dbReference type="Gene3D" id="2.170.130.10">
    <property type="entry name" value="TonB-dependent receptor, plug domain"/>
    <property type="match status" value="1"/>
</dbReference>
<dbReference type="EMBL" id="BAABCW010000009">
    <property type="protein sequence ID" value="GAA3510449.1"/>
    <property type="molecule type" value="Genomic_DNA"/>
</dbReference>
<dbReference type="SMART" id="SM01419">
    <property type="entry name" value="Thiol-ester_cl"/>
    <property type="match status" value="1"/>
</dbReference>
<comment type="similarity">
    <text evidence="3">Belongs to the TonB-dependent receptor family.</text>
</comment>
<evidence type="ECO:0000313" key="5">
    <source>
        <dbReference type="EMBL" id="GAA3510449.1"/>
    </source>
</evidence>
<keyword evidence="3" id="KW-0812">Transmembrane</keyword>
<dbReference type="InterPro" id="IPR012910">
    <property type="entry name" value="Plug_dom"/>
</dbReference>